<dbReference type="Proteomes" id="UP000676336">
    <property type="component" value="Unassembled WGS sequence"/>
</dbReference>
<reference evidence="1" key="1">
    <citation type="submission" date="2021-02" db="EMBL/GenBank/DDBJ databases">
        <authorList>
            <person name="Nowell W R."/>
        </authorList>
    </citation>
    <scope>NUCLEOTIDE SEQUENCE</scope>
</reference>
<protein>
    <submittedName>
        <fullName evidence="1">Uncharacterized protein</fullName>
    </submittedName>
</protein>
<accession>A0A8S3AMC3</accession>
<organism evidence="1 2">
    <name type="scientific">Rotaria magnacalcarata</name>
    <dbReference type="NCBI Taxonomy" id="392030"/>
    <lineage>
        <taxon>Eukaryota</taxon>
        <taxon>Metazoa</taxon>
        <taxon>Spiralia</taxon>
        <taxon>Gnathifera</taxon>
        <taxon>Rotifera</taxon>
        <taxon>Eurotatoria</taxon>
        <taxon>Bdelloidea</taxon>
        <taxon>Philodinida</taxon>
        <taxon>Philodinidae</taxon>
        <taxon>Rotaria</taxon>
    </lineage>
</organism>
<dbReference type="EMBL" id="CAJOBI010135903">
    <property type="protein sequence ID" value="CAF4745448.1"/>
    <property type="molecule type" value="Genomic_DNA"/>
</dbReference>
<proteinExistence type="predicted"/>
<name>A0A8S3AMC3_9BILA</name>
<dbReference type="AlphaFoldDB" id="A0A8S3AMC3"/>
<gene>
    <name evidence="1" type="ORF">SMN809_LOCUS44898</name>
</gene>
<comment type="caution">
    <text evidence="1">The sequence shown here is derived from an EMBL/GenBank/DDBJ whole genome shotgun (WGS) entry which is preliminary data.</text>
</comment>
<feature type="non-terminal residue" evidence="1">
    <location>
        <position position="1"/>
    </location>
</feature>
<evidence type="ECO:0000313" key="2">
    <source>
        <dbReference type="Proteomes" id="UP000676336"/>
    </source>
</evidence>
<sequence length="31" mass="3240">MIPIKIVLPPVQSILPNTSSTTIDESAATSD</sequence>
<evidence type="ECO:0000313" key="1">
    <source>
        <dbReference type="EMBL" id="CAF4745448.1"/>
    </source>
</evidence>